<keyword evidence="2" id="KW-1185">Reference proteome</keyword>
<organism evidence="1 2">
    <name type="scientific">Bauldia litoralis</name>
    <dbReference type="NCBI Taxonomy" id="665467"/>
    <lineage>
        <taxon>Bacteria</taxon>
        <taxon>Pseudomonadati</taxon>
        <taxon>Pseudomonadota</taxon>
        <taxon>Alphaproteobacteria</taxon>
        <taxon>Hyphomicrobiales</taxon>
        <taxon>Kaistiaceae</taxon>
        <taxon>Bauldia</taxon>
    </lineage>
</organism>
<sequence length="105" mass="11367">MRRKRTAVVVGLGMAAMLAGICSASAALPPYWQRAREIERIVGDQGVNEALNSSPIVSIAVTGDDVYEVRSETCRLTVTIVDVPQDEGMMGPRKFDLELGQAECQ</sequence>
<dbReference type="Proteomes" id="UP000199071">
    <property type="component" value="Unassembled WGS sequence"/>
</dbReference>
<dbReference type="EMBL" id="FMXQ01000002">
    <property type="protein sequence ID" value="SDB13556.1"/>
    <property type="molecule type" value="Genomic_DNA"/>
</dbReference>
<protein>
    <submittedName>
        <fullName evidence="1">Uncharacterized protein</fullName>
    </submittedName>
</protein>
<dbReference type="AlphaFoldDB" id="A0A1G6AYR1"/>
<evidence type="ECO:0000313" key="2">
    <source>
        <dbReference type="Proteomes" id="UP000199071"/>
    </source>
</evidence>
<proteinExistence type="predicted"/>
<dbReference type="STRING" id="665467.SAMN02982931_01020"/>
<evidence type="ECO:0000313" key="1">
    <source>
        <dbReference type="EMBL" id="SDB13556.1"/>
    </source>
</evidence>
<name>A0A1G6AYR1_9HYPH</name>
<accession>A0A1G6AYR1</accession>
<dbReference type="OrthoDB" id="7376370at2"/>
<gene>
    <name evidence="1" type="ORF">SAMN02982931_01020</name>
</gene>
<dbReference type="RefSeq" id="WP_139167756.1">
    <property type="nucleotide sequence ID" value="NZ_FMXQ01000002.1"/>
</dbReference>
<reference evidence="1 2" key="1">
    <citation type="submission" date="2016-10" db="EMBL/GenBank/DDBJ databases">
        <authorList>
            <person name="de Groot N.N."/>
        </authorList>
    </citation>
    <scope>NUCLEOTIDE SEQUENCE [LARGE SCALE GENOMIC DNA]</scope>
    <source>
        <strain evidence="1 2">ATCC 35022</strain>
    </source>
</reference>